<accession>A0A9Q3D558</accession>
<evidence type="ECO:0000313" key="2">
    <source>
        <dbReference type="Proteomes" id="UP000765509"/>
    </source>
</evidence>
<proteinExistence type="predicted"/>
<sequence>MCHHFSSQTRYSPQGDRKGVAFTSFQYKQHIKKLISAIEPKCLPNIPTLASGFECPKIILNQIFPADYSQLTHRTFSTPIGLRSTAQKSYSSSQKLPPQDLVMIISAILSLRYNIPCRAAHIVNPPETADQVHYLKLRWSPHSHIPYTAPSQYHIETSPIVATD</sequence>
<dbReference type="AlphaFoldDB" id="A0A9Q3D558"/>
<organism evidence="1 2">
    <name type="scientific">Austropuccinia psidii MF-1</name>
    <dbReference type="NCBI Taxonomy" id="1389203"/>
    <lineage>
        <taxon>Eukaryota</taxon>
        <taxon>Fungi</taxon>
        <taxon>Dikarya</taxon>
        <taxon>Basidiomycota</taxon>
        <taxon>Pucciniomycotina</taxon>
        <taxon>Pucciniomycetes</taxon>
        <taxon>Pucciniales</taxon>
        <taxon>Sphaerophragmiaceae</taxon>
        <taxon>Austropuccinia</taxon>
    </lineage>
</organism>
<protein>
    <submittedName>
        <fullName evidence="1">Uncharacterized protein</fullName>
    </submittedName>
</protein>
<dbReference type="EMBL" id="AVOT02012407">
    <property type="protein sequence ID" value="MBW0494106.1"/>
    <property type="molecule type" value="Genomic_DNA"/>
</dbReference>
<comment type="caution">
    <text evidence="1">The sequence shown here is derived from an EMBL/GenBank/DDBJ whole genome shotgun (WGS) entry which is preliminary data.</text>
</comment>
<evidence type="ECO:0000313" key="1">
    <source>
        <dbReference type="EMBL" id="MBW0494106.1"/>
    </source>
</evidence>
<keyword evidence="2" id="KW-1185">Reference proteome</keyword>
<name>A0A9Q3D558_9BASI</name>
<dbReference type="Proteomes" id="UP000765509">
    <property type="component" value="Unassembled WGS sequence"/>
</dbReference>
<gene>
    <name evidence="1" type="ORF">O181_033821</name>
</gene>
<reference evidence="1" key="1">
    <citation type="submission" date="2021-03" db="EMBL/GenBank/DDBJ databases">
        <title>Draft genome sequence of rust myrtle Austropuccinia psidii MF-1, a brazilian biotype.</title>
        <authorList>
            <person name="Quecine M.C."/>
            <person name="Pachon D.M.R."/>
            <person name="Bonatelli M.L."/>
            <person name="Correr F.H."/>
            <person name="Franceschini L.M."/>
            <person name="Leite T.F."/>
            <person name="Margarido G.R.A."/>
            <person name="Almeida C.A."/>
            <person name="Ferrarezi J.A."/>
            <person name="Labate C.A."/>
        </authorList>
    </citation>
    <scope>NUCLEOTIDE SEQUENCE</scope>
    <source>
        <strain evidence="1">MF-1</strain>
    </source>
</reference>